<accession>A0A6C0DW53</accession>
<dbReference type="AlphaFoldDB" id="A0A6C0DW53"/>
<feature type="transmembrane region" description="Helical" evidence="1">
    <location>
        <begin position="17"/>
        <end position="38"/>
    </location>
</feature>
<proteinExistence type="predicted"/>
<keyword evidence="1" id="KW-0812">Transmembrane</keyword>
<reference evidence="2" key="1">
    <citation type="journal article" date="2020" name="Nature">
        <title>Giant virus diversity and host interactions through global metagenomics.</title>
        <authorList>
            <person name="Schulz F."/>
            <person name="Roux S."/>
            <person name="Paez-Espino D."/>
            <person name="Jungbluth S."/>
            <person name="Walsh D.A."/>
            <person name="Denef V.J."/>
            <person name="McMahon K.D."/>
            <person name="Konstantinidis K.T."/>
            <person name="Eloe-Fadrosh E.A."/>
            <person name="Kyrpides N.C."/>
            <person name="Woyke T."/>
        </authorList>
    </citation>
    <scope>NUCLEOTIDE SEQUENCE</scope>
    <source>
        <strain evidence="2">GVMAG-M-3300023174-68</strain>
    </source>
</reference>
<evidence type="ECO:0000313" key="2">
    <source>
        <dbReference type="EMBL" id="QHT20671.1"/>
    </source>
</evidence>
<organism evidence="2">
    <name type="scientific">viral metagenome</name>
    <dbReference type="NCBI Taxonomy" id="1070528"/>
    <lineage>
        <taxon>unclassified sequences</taxon>
        <taxon>metagenomes</taxon>
        <taxon>organismal metagenomes</taxon>
    </lineage>
</organism>
<protein>
    <submittedName>
        <fullName evidence="2">Uncharacterized protein</fullName>
    </submittedName>
</protein>
<evidence type="ECO:0000256" key="1">
    <source>
        <dbReference type="SAM" id="Phobius"/>
    </source>
</evidence>
<sequence length="251" mass="29490">MEYKISLDRNFLNNVKIIMYQNTILLFVIVGFVAFYYFNKFNESEKEYIKLHGSVREIYNENQKLKLKVKELQAYKDDVSKTFKILDNELVMINDHIQRRQQPQQQPSLIPSLNQMNSQSNLNRVSLLTPELLNTVFFDIQPQRQNSTAIINTVVENIPIQQTDHITDHITENITENIGQEQDRAKLSEIQENVKVEESDKTLEEKLDEKALEEMLKNVEMSTMNDVRLMGEEGDYNNLLLDLNKFKMNNP</sequence>
<dbReference type="EMBL" id="MN739680">
    <property type="protein sequence ID" value="QHT20671.1"/>
    <property type="molecule type" value="Genomic_DNA"/>
</dbReference>
<keyword evidence="1" id="KW-1133">Transmembrane helix</keyword>
<name>A0A6C0DW53_9ZZZZ</name>
<keyword evidence="1" id="KW-0472">Membrane</keyword>